<gene>
    <name evidence="2" type="ORF">ACFS1K_16705</name>
</gene>
<protein>
    <submittedName>
        <fullName evidence="2">DUF5916 domain-containing protein</fullName>
    </submittedName>
</protein>
<dbReference type="InterPro" id="IPR045670">
    <property type="entry name" value="DUF5916"/>
</dbReference>
<evidence type="ECO:0000313" key="3">
    <source>
        <dbReference type="Proteomes" id="UP001597532"/>
    </source>
</evidence>
<comment type="caution">
    <text evidence="2">The sequence shown here is derived from an EMBL/GenBank/DDBJ whole genome shotgun (WGS) entry which is preliminary data.</text>
</comment>
<dbReference type="Proteomes" id="UP001597532">
    <property type="component" value="Unassembled WGS sequence"/>
</dbReference>
<dbReference type="RefSeq" id="WP_251808379.1">
    <property type="nucleotide sequence ID" value="NZ_CP166679.1"/>
</dbReference>
<organism evidence="2 3">
    <name type="scientific">Arenibacter antarcticus</name>
    <dbReference type="NCBI Taxonomy" id="2040469"/>
    <lineage>
        <taxon>Bacteria</taxon>
        <taxon>Pseudomonadati</taxon>
        <taxon>Bacteroidota</taxon>
        <taxon>Flavobacteriia</taxon>
        <taxon>Flavobacteriales</taxon>
        <taxon>Flavobacteriaceae</taxon>
        <taxon>Arenibacter</taxon>
    </lineage>
</organism>
<keyword evidence="3" id="KW-1185">Reference proteome</keyword>
<evidence type="ECO:0000259" key="1">
    <source>
        <dbReference type="Pfam" id="PF19313"/>
    </source>
</evidence>
<dbReference type="Pfam" id="PF19313">
    <property type="entry name" value="DUF5916"/>
    <property type="match status" value="1"/>
</dbReference>
<accession>A0ABW5VJE3</accession>
<dbReference type="Gene3D" id="2.60.40.1190">
    <property type="match status" value="1"/>
</dbReference>
<reference evidence="3" key="1">
    <citation type="journal article" date="2019" name="Int. J. Syst. Evol. Microbiol.">
        <title>The Global Catalogue of Microorganisms (GCM) 10K type strain sequencing project: providing services to taxonomists for standard genome sequencing and annotation.</title>
        <authorList>
            <consortium name="The Broad Institute Genomics Platform"/>
            <consortium name="The Broad Institute Genome Sequencing Center for Infectious Disease"/>
            <person name="Wu L."/>
            <person name="Ma J."/>
        </authorList>
    </citation>
    <scope>NUCLEOTIDE SEQUENCE [LARGE SCALE GENOMIC DNA]</scope>
    <source>
        <strain evidence="3">KCTC 52924</strain>
    </source>
</reference>
<dbReference type="SUPFAM" id="SSF49344">
    <property type="entry name" value="CBD9-like"/>
    <property type="match status" value="1"/>
</dbReference>
<sequence length="741" mass="83410">MNPLNLFSPRCVLVTLFIFFLFGNGYSQITEPTINTDGRPTATAIPIVSHPTMDGDVLNDEVWQKIAPLGGLVQSQPNFGQPASERTEIRIAYTEHIFYLSVICYDSEPDKLVVSDARRDASLDNTDAFIFIVDTYKDNQNGFIFGTNSLGVEYDAQVDNEGQGNFNANRQQGGTIGGFNLNWDGSWKVKTTVSAIGWSAEFAIPLRTLRFQPGKDWGINFRRNIRKSNEIVYWSPMPIGFNLNRLSLAGSLMGLDLKSPNNLKVIPYVLGKMAKDFEIIDSKTKFTGEIGGDIKFSITPSLTLDLTYNTDFAQVEVDEQQVNLDRFNLFFPEKRPFFLENAGLFSVGSPGEVDLFFSRRIGIGDDGNIVPIIGGARLSGKIRRTNVGLLTMFTDEVETAGIHKNNYTVARVNHEFKGRSALGATFINRAGIGVDDDFNSTLAVDGKLGLGRKARMSGFYARTNGPNDTINEHSFQLKTDYVWNSWEVSGGYTEVGEGFNPEVGFLQRAAFRKSEARVLYHYRPKNENSIIMELRPHISYNSFWNFDGFQETSYLHIDNHWEFKSGMEVHTGMNLTTEGVLEPFEISDGVTVLPDTYKHVESQLVFFTNKSKPVSVNLRSVMGGSFGGSRYQQSATLSVRLGDKFNSDFAYLYNNYQLPVGDFTANIFRSQMSYSFKPNLYVQSLVQHNSARELWAINLRLGWLQRANTGLFVVYNYNVREGDPLNNSFILKYSRMFDLVK</sequence>
<name>A0ABW5VJE3_9FLAO</name>
<proteinExistence type="predicted"/>
<dbReference type="EMBL" id="JBHUOK010000033">
    <property type="protein sequence ID" value="MFD2791415.1"/>
    <property type="molecule type" value="Genomic_DNA"/>
</dbReference>
<feature type="domain" description="DUF5916" evidence="1">
    <location>
        <begin position="260"/>
        <end position="362"/>
    </location>
</feature>
<evidence type="ECO:0000313" key="2">
    <source>
        <dbReference type="EMBL" id="MFD2791415.1"/>
    </source>
</evidence>
<dbReference type="CDD" id="cd09618">
    <property type="entry name" value="CBM9_like_2"/>
    <property type="match status" value="1"/>
</dbReference>